<keyword evidence="1" id="KW-0328">Glycosyltransferase</keyword>
<dbReference type="AlphaFoldDB" id="A0A1G6HHM6"/>
<gene>
    <name evidence="4" type="ORF">GA0111570_1104</name>
</gene>
<sequence length="390" mass="41727">MRVIVCPHDTGMGGSQINAIDLAAAVRQRGHDVMLYAPPGPLLDRVRALDLDWTASPPGLRLSAAWTIGLVRLARSWHADLVHTYEWAPSVGAAFGPHGLLGTAQVMTVLSMDVPDFLPRHLDLVVGTQQLGADSGRFQHRHVIEPPVDTQQDAPRDRAQQRHLLGLDPDAFVVSLVGRLTTDLDKVAGVLAAIEAVDEMAAERHVVLVVAGDGPELVRVADAAGRVNTRHDRTVVEMTGSLVDPRPVYAAADVVLGMGSSILRAMAFARPCIVLGASGFCLPVTRRTIEAFTWQGFYGVDDGSGYRGLLGFLERLAASPEDRQIIGIWSRGVVVDRYSLGHAAEVLTGVYSEALARRGSSWGGAASLLESAAGVGSYMVHRVLPRRAVA</sequence>
<dbReference type="RefSeq" id="WP_139283250.1">
    <property type="nucleotide sequence ID" value="NZ_FMYF01000010.1"/>
</dbReference>
<dbReference type="InterPro" id="IPR050194">
    <property type="entry name" value="Glycosyltransferase_grp1"/>
</dbReference>
<dbReference type="Pfam" id="PF13692">
    <property type="entry name" value="Glyco_trans_1_4"/>
    <property type="match status" value="1"/>
</dbReference>
<dbReference type="GO" id="GO:0016757">
    <property type="term" value="F:glycosyltransferase activity"/>
    <property type="evidence" value="ECO:0007669"/>
    <property type="project" value="UniProtKB-KW"/>
</dbReference>
<evidence type="ECO:0000313" key="4">
    <source>
        <dbReference type="EMBL" id="SDB93445.1"/>
    </source>
</evidence>
<dbReference type="Gene3D" id="3.40.50.2000">
    <property type="entry name" value="Glycogen Phosphorylase B"/>
    <property type="match status" value="2"/>
</dbReference>
<reference evidence="4 5" key="1">
    <citation type="submission" date="2016-06" db="EMBL/GenBank/DDBJ databases">
        <authorList>
            <person name="Olsen C.W."/>
            <person name="Carey S."/>
            <person name="Hinshaw L."/>
            <person name="Karasin A.I."/>
        </authorList>
    </citation>
    <scope>NUCLEOTIDE SEQUENCE [LARGE SCALE GENOMIC DNA]</scope>
    <source>
        <strain evidence="4 5">LZ-22</strain>
    </source>
</reference>
<feature type="domain" description="Glycosyltransferase subfamily 4-like N-terminal" evidence="3">
    <location>
        <begin position="12"/>
        <end position="108"/>
    </location>
</feature>
<dbReference type="PANTHER" id="PTHR45947:SF3">
    <property type="entry name" value="SULFOQUINOVOSYL TRANSFERASE SQD2"/>
    <property type="match status" value="1"/>
</dbReference>
<dbReference type="GO" id="GO:1901137">
    <property type="term" value="P:carbohydrate derivative biosynthetic process"/>
    <property type="evidence" value="ECO:0007669"/>
    <property type="project" value="UniProtKB-ARBA"/>
</dbReference>
<accession>A0A1G6HHM6</accession>
<evidence type="ECO:0000313" key="5">
    <source>
        <dbReference type="Proteomes" id="UP000199086"/>
    </source>
</evidence>
<dbReference type="Proteomes" id="UP000199086">
    <property type="component" value="Unassembled WGS sequence"/>
</dbReference>
<evidence type="ECO:0000259" key="3">
    <source>
        <dbReference type="Pfam" id="PF13439"/>
    </source>
</evidence>
<name>A0A1G6HHM6_9ACTN</name>
<dbReference type="InterPro" id="IPR028098">
    <property type="entry name" value="Glyco_trans_4-like_N"/>
</dbReference>
<keyword evidence="2 4" id="KW-0808">Transferase</keyword>
<proteinExistence type="predicted"/>
<dbReference type="OrthoDB" id="3861448at2"/>
<protein>
    <submittedName>
        <fullName evidence="4">Glycosyltransferase involved in cell wall bisynthesis</fullName>
    </submittedName>
</protein>
<dbReference type="Pfam" id="PF13439">
    <property type="entry name" value="Glyco_transf_4"/>
    <property type="match status" value="1"/>
</dbReference>
<keyword evidence="5" id="KW-1185">Reference proteome</keyword>
<dbReference type="PANTHER" id="PTHR45947">
    <property type="entry name" value="SULFOQUINOVOSYL TRANSFERASE SQD2"/>
    <property type="match status" value="1"/>
</dbReference>
<dbReference type="EMBL" id="FMYF01000010">
    <property type="protein sequence ID" value="SDB93445.1"/>
    <property type="molecule type" value="Genomic_DNA"/>
</dbReference>
<dbReference type="SUPFAM" id="SSF53756">
    <property type="entry name" value="UDP-Glycosyltransferase/glycogen phosphorylase"/>
    <property type="match status" value="1"/>
</dbReference>
<dbReference type="STRING" id="1577474.GA0111570_1104"/>
<evidence type="ECO:0000256" key="2">
    <source>
        <dbReference type="ARBA" id="ARBA00022679"/>
    </source>
</evidence>
<organism evidence="4 5">
    <name type="scientific">Raineyella antarctica</name>
    <dbReference type="NCBI Taxonomy" id="1577474"/>
    <lineage>
        <taxon>Bacteria</taxon>
        <taxon>Bacillati</taxon>
        <taxon>Actinomycetota</taxon>
        <taxon>Actinomycetes</taxon>
        <taxon>Propionibacteriales</taxon>
        <taxon>Propionibacteriaceae</taxon>
        <taxon>Raineyella</taxon>
    </lineage>
</organism>
<evidence type="ECO:0000256" key="1">
    <source>
        <dbReference type="ARBA" id="ARBA00022676"/>
    </source>
</evidence>